<reference evidence="1" key="1">
    <citation type="submission" date="2020-05" db="EMBL/GenBank/DDBJ databases">
        <title>Large-scale comparative analyses of tick genomes elucidate their genetic diversity and vector capacities.</title>
        <authorList>
            <person name="Jia N."/>
            <person name="Wang J."/>
            <person name="Shi W."/>
            <person name="Du L."/>
            <person name="Sun Y."/>
            <person name="Zhan W."/>
            <person name="Jiang J."/>
            <person name="Wang Q."/>
            <person name="Zhang B."/>
            <person name="Ji P."/>
            <person name="Sakyi L.B."/>
            <person name="Cui X."/>
            <person name="Yuan T."/>
            <person name="Jiang B."/>
            <person name="Yang W."/>
            <person name="Lam T.T.-Y."/>
            <person name="Chang Q."/>
            <person name="Ding S."/>
            <person name="Wang X."/>
            <person name="Zhu J."/>
            <person name="Ruan X."/>
            <person name="Zhao L."/>
            <person name="Wei J."/>
            <person name="Que T."/>
            <person name="Du C."/>
            <person name="Cheng J."/>
            <person name="Dai P."/>
            <person name="Han X."/>
            <person name="Huang E."/>
            <person name="Gao Y."/>
            <person name="Liu J."/>
            <person name="Shao H."/>
            <person name="Ye R."/>
            <person name="Li L."/>
            <person name="Wei W."/>
            <person name="Wang X."/>
            <person name="Wang C."/>
            <person name="Yang T."/>
            <person name="Huo Q."/>
            <person name="Li W."/>
            <person name="Guo W."/>
            <person name="Chen H."/>
            <person name="Zhou L."/>
            <person name="Ni X."/>
            <person name="Tian J."/>
            <person name="Zhou Y."/>
            <person name="Sheng Y."/>
            <person name="Liu T."/>
            <person name="Pan Y."/>
            <person name="Xia L."/>
            <person name="Li J."/>
            <person name="Zhao F."/>
            <person name="Cao W."/>
        </authorList>
    </citation>
    <scope>NUCLEOTIDE SEQUENCE</scope>
    <source>
        <strain evidence="1">Dsil-2018</strain>
    </source>
</reference>
<organism evidence="1 2">
    <name type="scientific">Dermacentor silvarum</name>
    <name type="common">Tick</name>
    <dbReference type="NCBI Taxonomy" id="543639"/>
    <lineage>
        <taxon>Eukaryota</taxon>
        <taxon>Metazoa</taxon>
        <taxon>Ecdysozoa</taxon>
        <taxon>Arthropoda</taxon>
        <taxon>Chelicerata</taxon>
        <taxon>Arachnida</taxon>
        <taxon>Acari</taxon>
        <taxon>Parasitiformes</taxon>
        <taxon>Ixodida</taxon>
        <taxon>Ixodoidea</taxon>
        <taxon>Ixodidae</taxon>
        <taxon>Rhipicephalinae</taxon>
        <taxon>Dermacentor</taxon>
    </lineage>
</organism>
<evidence type="ECO:0000313" key="2">
    <source>
        <dbReference type="Proteomes" id="UP000821865"/>
    </source>
</evidence>
<keyword evidence="2" id="KW-1185">Reference proteome</keyword>
<name>A0ACB8DWW8_DERSI</name>
<sequence length="122" mass="13917">MNSRGSKFHRTSAMAINEQQPRPQPATPATTLLPPPRALYTTRDVWQNRKAWSQVFELFATATYLDQQPKGVQTAIFLIGIGEDARRTYSTFVLEAGRDKSDFEVLKRKFEAFYKAALNLAY</sequence>
<comment type="caution">
    <text evidence="1">The sequence shown here is derived from an EMBL/GenBank/DDBJ whole genome shotgun (WGS) entry which is preliminary data.</text>
</comment>
<evidence type="ECO:0000313" key="1">
    <source>
        <dbReference type="EMBL" id="KAH7978599.1"/>
    </source>
</evidence>
<gene>
    <name evidence="1" type="ORF">HPB49_006034</name>
</gene>
<dbReference type="Proteomes" id="UP000821865">
    <property type="component" value="Chromosome 1"/>
</dbReference>
<dbReference type="EMBL" id="CM023470">
    <property type="protein sequence ID" value="KAH7978599.1"/>
    <property type="molecule type" value="Genomic_DNA"/>
</dbReference>
<proteinExistence type="predicted"/>
<protein>
    <submittedName>
        <fullName evidence="1">Uncharacterized protein</fullName>
    </submittedName>
</protein>
<accession>A0ACB8DWW8</accession>